<dbReference type="Proteomes" id="UP000004508">
    <property type="component" value="Unassembled WGS sequence"/>
</dbReference>
<evidence type="ECO:0000313" key="1">
    <source>
        <dbReference type="EMBL" id="EFH86402.1"/>
    </source>
</evidence>
<keyword evidence="2" id="KW-1185">Reference proteome</keyword>
<organism evidence="1 2">
    <name type="scientific">Ktedonobacter racemifer DSM 44963</name>
    <dbReference type="NCBI Taxonomy" id="485913"/>
    <lineage>
        <taxon>Bacteria</taxon>
        <taxon>Bacillati</taxon>
        <taxon>Chloroflexota</taxon>
        <taxon>Ktedonobacteria</taxon>
        <taxon>Ktedonobacterales</taxon>
        <taxon>Ktedonobacteraceae</taxon>
        <taxon>Ktedonobacter</taxon>
    </lineage>
</organism>
<reference evidence="1 2" key="1">
    <citation type="journal article" date="2011" name="Stand. Genomic Sci.">
        <title>Non-contiguous finished genome sequence and contextual data of the filamentous soil bacterium Ktedonobacter racemifer type strain (SOSP1-21).</title>
        <authorList>
            <person name="Chang Y.J."/>
            <person name="Land M."/>
            <person name="Hauser L."/>
            <person name="Chertkov O."/>
            <person name="Del Rio T.G."/>
            <person name="Nolan M."/>
            <person name="Copeland A."/>
            <person name="Tice H."/>
            <person name="Cheng J.F."/>
            <person name="Lucas S."/>
            <person name="Han C."/>
            <person name="Goodwin L."/>
            <person name="Pitluck S."/>
            <person name="Ivanova N."/>
            <person name="Ovchinikova G."/>
            <person name="Pati A."/>
            <person name="Chen A."/>
            <person name="Palaniappan K."/>
            <person name="Mavromatis K."/>
            <person name="Liolios K."/>
            <person name="Brettin T."/>
            <person name="Fiebig A."/>
            <person name="Rohde M."/>
            <person name="Abt B."/>
            <person name="Goker M."/>
            <person name="Detter J.C."/>
            <person name="Woyke T."/>
            <person name="Bristow J."/>
            <person name="Eisen J.A."/>
            <person name="Markowitz V."/>
            <person name="Hugenholtz P."/>
            <person name="Kyrpides N.C."/>
            <person name="Klenk H.P."/>
            <person name="Lapidus A."/>
        </authorList>
    </citation>
    <scope>NUCLEOTIDE SEQUENCE [LARGE SCALE GENOMIC DNA]</scope>
    <source>
        <strain evidence="2">DSM 44963</strain>
    </source>
</reference>
<evidence type="ECO:0000313" key="2">
    <source>
        <dbReference type="Proteomes" id="UP000004508"/>
    </source>
</evidence>
<gene>
    <name evidence="1" type="ORF">Krac_7700</name>
</gene>
<dbReference type="AlphaFoldDB" id="D6TKV2"/>
<dbReference type="STRING" id="485913.Krac_7700"/>
<protein>
    <submittedName>
        <fullName evidence="1">Uncharacterized protein</fullName>
    </submittedName>
</protein>
<comment type="caution">
    <text evidence="1">The sequence shown here is derived from an EMBL/GenBank/DDBJ whole genome shotgun (WGS) entry which is preliminary data.</text>
</comment>
<proteinExistence type="predicted"/>
<dbReference type="EMBL" id="ADVG01000002">
    <property type="protein sequence ID" value="EFH86402.1"/>
    <property type="molecule type" value="Genomic_DNA"/>
</dbReference>
<accession>D6TKV2</accession>
<name>D6TKV2_KTERA</name>
<sequence>MRVKWLEKRAEIIVEEDMQQQGWSPNDDKSPFYNWHLIHEDEWRRIARGFPYSVRVLNHYKWNNEAKWSEKARTTTLDKAQGVMQALAQHGKQDKSACWCVMEYDCSGDQVRERPVLWHPNQEHVLATLRQAGLLKSS</sequence>
<dbReference type="InParanoid" id="D6TKV2"/>